<dbReference type="PROSITE" id="PS50113">
    <property type="entry name" value="PAC"/>
    <property type="match status" value="1"/>
</dbReference>
<comment type="caution">
    <text evidence="5">The sequence shown here is derived from an EMBL/GenBank/DDBJ whole genome shotgun (WGS) entry which is preliminary data.</text>
</comment>
<dbReference type="Gene3D" id="3.30.450.20">
    <property type="entry name" value="PAS domain"/>
    <property type="match status" value="2"/>
</dbReference>
<dbReference type="SMART" id="SM00267">
    <property type="entry name" value="GGDEF"/>
    <property type="match status" value="1"/>
</dbReference>
<dbReference type="FunFam" id="3.20.20.450:FF:000001">
    <property type="entry name" value="Cyclic di-GMP phosphodiesterase yahA"/>
    <property type="match status" value="1"/>
</dbReference>
<reference evidence="5" key="1">
    <citation type="journal article" date="2015" name="Nature">
        <title>Complex archaea that bridge the gap between prokaryotes and eukaryotes.</title>
        <authorList>
            <person name="Spang A."/>
            <person name="Saw J.H."/>
            <person name="Jorgensen S.L."/>
            <person name="Zaremba-Niedzwiedzka K."/>
            <person name="Martijn J."/>
            <person name="Lind A.E."/>
            <person name="van Eijk R."/>
            <person name="Schleper C."/>
            <person name="Guy L."/>
            <person name="Ettema T.J."/>
        </authorList>
    </citation>
    <scope>NUCLEOTIDE SEQUENCE</scope>
</reference>
<dbReference type="SMART" id="SM00052">
    <property type="entry name" value="EAL"/>
    <property type="match status" value="1"/>
</dbReference>
<dbReference type="Pfam" id="PF13426">
    <property type="entry name" value="PAS_9"/>
    <property type="match status" value="2"/>
</dbReference>
<evidence type="ECO:0000259" key="3">
    <source>
        <dbReference type="PROSITE" id="PS50883"/>
    </source>
</evidence>
<dbReference type="InterPro" id="IPR000014">
    <property type="entry name" value="PAS"/>
</dbReference>
<dbReference type="PROSITE" id="PS50887">
    <property type="entry name" value="GGDEF"/>
    <property type="match status" value="1"/>
</dbReference>
<dbReference type="InterPro" id="IPR052155">
    <property type="entry name" value="Biofilm_reg_signaling"/>
</dbReference>
<dbReference type="Gene3D" id="3.30.70.270">
    <property type="match status" value="1"/>
</dbReference>
<evidence type="ECO:0000259" key="1">
    <source>
        <dbReference type="PROSITE" id="PS50112"/>
    </source>
</evidence>
<dbReference type="InterPro" id="IPR001610">
    <property type="entry name" value="PAC"/>
</dbReference>
<dbReference type="SUPFAM" id="SSF55073">
    <property type="entry name" value="Nucleotide cyclase"/>
    <property type="match status" value="1"/>
</dbReference>
<dbReference type="InterPro" id="IPR012226">
    <property type="entry name" value="Diguanyl_cyclase/Pdiesterase"/>
</dbReference>
<dbReference type="InterPro" id="IPR000700">
    <property type="entry name" value="PAS-assoc_C"/>
</dbReference>
<evidence type="ECO:0000313" key="5">
    <source>
        <dbReference type="EMBL" id="KKO11827.1"/>
    </source>
</evidence>
<dbReference type="CDD" id="cd01948">
    <property type="entry name" value="EAL"/>
    <property type="match status" value="1"/>
</dbReference>
<dbReference type="InterPro" id="IPR029016">
    <property type="entry name" value="GAF-like_dom_sf"/>
</dbReference>
<dbReference type="Gene3D" id="3.30.450.40">
    <property type="match status" value="1"/>
</dbReference>
<dbReference type="InterPro" id="IPR003018">
    <property type="entry name" value="GAF"/>
</dbReference>
<dbReference type="SMART" id="SM00086">
    <property type="entry name" value="PAC"/>
    <property type="match status" value="3"/>
</dbReference>
<proteinExistence type="predicted"/>
<dbReference type="InterPro" id="IPR035919">
    <property type="entry name" value="EAL_sf"/>
</dbReference>
<sequence length="1008" mass="112615">MQTTDHLTHLGESDLRHTTPEALQQVVELCADLSWQEDSAGVCTSISSYSDKTSAAAQILFRHKLSELGEADSAATEDWPRYQASVSARQAFRQIKCRLTGAEQNVYLQVSGVPQFDARGTFLGYDCVAIDMSREHNSEASLLRFRAAMDMSMDMIYLVDPENLTFLDVNDTAARAYGFTREEVLAMGPSEALGFTPEELTQRYTRLINQGGSSRIERRVTLKGDTPGIIEVYSRATCLNGRWIIIGVSRDISDRKMAETRALHLQHIFSTLSLINEAILRADSVDTLYQNVCAAAVNANLFAMSMIVTPDGNGNFRGLVVMGDETFETQPVPISTEANTPLGQGLAGAALREGVAMISNDYPNDERSLPWRDHLLEQNLNSAAAFPLFQRKQVTAVMLFFSHIKDAFDSETQAAMQSMADNISFALDSFANAEEQARAAALIRESEARFRSLTNLTSDFYWEQDAHLRFTKYEGRVVGGSNQKAVSTLLGLHLWEVPGVRPDSHNWRQIRRLMKKGQAFKDLELSFTNEDKSRYHFSLAGEPIVDSTGEFAGYRGISRDITEKKRIADRIKHLATHDTLTGLPNRVMFSELLRHAIRTANRYADQRFAVMFIDLDRFKAVNDTYGHHTGDALLTEVAKRLRHPLRDSDIVARLGGDEFVVLLHKVTEKQQAGQIAENVLKMLKQPIALDEREFAVSGSIGISLFGLDAQDEESLMKHADTAMYAAKDDGRNNYRTYSADLHQYTQERANLSLQLRHALERGELSLHYQAKMCTTSNTVVGVEALLRWHHPELGDVSPVQFIPIAEDNGLIIPIGEWVMETACQQLVAWQAQGLPALTLAVNLSARQFNHPDLAKHISDVLTRTGFAADMLELEITESLVMQNPERAIELMSAIKRQGVRFAIDDFGTGYSSLGQLRHYPIDTLKIDRAFVRDLDHSKEDQAISKAIISMGKTLGLTVVAEGVESARQLAFLREHRCDQIQGFYYHRPCDSQDFVAWYLGLGMPSGAA</sequence>
<protein>
    <submittedName>
        <fullName evidence="5">Uncharacterized protein</fullName>
    </submittedName>
</protein>
<dbReference type="InterPro" id="IPR001633">
    <property type="entry name" value="EAL_dom"/>
</dbReference>
<dbReference type="NCBIfam" id="TIGR00229">
    <property type="entry name" value="sensory_box"/>
    <property type="match status" value="2"/>
</dbReference>
<dbReference type="PANTHER" id="PTHR44757">
    <property type="entry name" value="DIGUANYLATE CYCLASE DGCP"/>
    <property type="match status" value="1"/>
</dbReference>
<dbReference type="NCBIfam" id="TIGR00254">
    <property type="entry name" value="GGDEF"/>
    <property type="match status" value="1"/>
</dbReference>
<dbReference type="PROSITE" id="PS50112">
    <property type="entry name" value="PAS"/>
    <property type="match status" value="1"/>
</dbReference>
<dbReference type="EMBL" id="LAZR01000002">
    <property type="protein sequence ID" value="KKO11827.1"/>
    <property type="molecule type" value="Genomic_DNA"/>
</dbReference>
<name>A0A0F9YHT7_9ZZZZ</name>
<dbReference type="PIRSF" id="PIRSF005925">
    <property type="entry name" value="Dos"/>
    <property type="match status" value="1"/>
</dbReference>
<dbReference type="SUPFAM" id="SSF141868">
    <property type="entry name" value="EAL domain-like"/>
    <property type="match status" value="1"/>
</dbReference>
<dbReference type="InterPro" id="IPR000160">
    <property type="entry name" value="GGDEF_dom"/>
</dbReference>
<gene>
    <name evidence="5" type="ORF">LCGC14_0013310</name>
</gene>
<dbReference type="InterPro" id="IPR035965">
    <property type="entry name" value="PAS-like_dom_sf"/>
</dbReference>
<feature type="domain" description="EAL" evidence="3">
    <location>
        <begin position="748"/>
        <end position="1002"/>
    </location>
</feature>
<dbReference type="InterPro" id="IPR043128">
    <property type="entry name" value="Rev_trsase/Diguanyl_cyclase"/>
</dbReference>
<dbReference type="FunFam" id="3.30.70.270:FF:000001">
    <property type="entry name" value="Diguanylate cyclase domain protein"/>
    <property type="match status" value="1"/>
</dbReference>
<dbReference type="Pfam" id="PF13185">
    <property type="entry name" value="GAF_2"/>
    <property type="match status" value="1"/>
</dbReference>
<dbReference type="AlphaFoldDB" id="A0A0F9YHT7"/>
<dbReference type="PANTHER" id="PTHR44757:SF2">
    <property type="entry name" value="BIOFILM ARCHITECTURE MAINTENANCE PROTEIN MBAA"/>
    <property type="match status" value="1"/>
</dbReference>
<feature type="domain" description="PAC" evidence="2">
    <location>
        <begin position="521"/>
        <end position="573"/>
    </location>
</feature>
<evidence type="ECO:0000259" key="2">
    <source>
        <dbReference type="PROSITE" id="PS50113"/>
    </source>
</evidence>
<dbReference type="SUPFAM" id="SSF55785">
    <property type="entry name" value="PYP-like sensor domain (PAS domain)"/>
    <property type="match status" value="2"/>
</dbReference>
<dbReference type="Pfam" id="PF00563">
    <property type="entry name" value="EAL"/>
    <property type="match status" value="1"/>
</dbReference>
<organism evidence="5">
    <name type="scientific">marine sediment metagenome</name>
    <dbReference type="NCBI Taxonomy" id="412755"/>
    <lineage>
        <taxon>unclassified sequences</taxon>
        <taxon>metagenomes</taxon>
        <taxon>ecological metagenomes</taxon>
    </lineage>
</organism>
<dbReference type="PROSITE" id="PS50883">
    <property type="entry name" value="EAL"/>
    <property type="match status" value="1"/>
</dbReference>
<accession>A0A0F9YHT7</accession>
<feature type="domain" description="GGDEF" evidence="4">
    <location>
        <begin position="606"/>
        <end position="739"/>
    </location>
</feature>
<dbReference type="SMART" id="SM00065">
    <property type="entry name" value="GAF"/>
    <property type="match status" value="1"/>
</dbReference>
<dbReference type="InterPro" id="IPR029787">
    <property type="entry name" value="Nucleotide_cyclase"/>
</dbReference>
<dbReference type="Pfam" id="PF00990">
    <property type="entry name" value="GGDEF"/>
    <property type="match status" value="1"/>
</dbReference>
<evidence type="ECO:0000259" key="4">
    <source>
        <dbReference type="PROSITE" id="PS50887"/>
    </source>
</evidence>
<dbReference type="CDD" id="cd00130">
    <property type="entry name" value="PAS"/>
    <property type="match status" value="1"/>
</dbReference>
<dbReference type="SUPFAM" id="SSF55781">
    <property type="entry name" value="GAF domain-like"/>
    <property type="match status" value="1"/>
</dbReference>
<feature type="domain" description="PAS" evidence="1">
    <location>
        <begin position="141"/>
        <end position="185"/>
    </location>
</feature>
<dbReference type="Gene3D" id="3.20.20.450">
    <property type="entry name" value="EAL domain"/>
    <property type="match status" value="1"/>
</dbReference>
<dbReference type="CDD" id="cd01949">
    <property type="entry name" value="GGDEF"/>
    <property type="match status" value="1"/>
</dbReference>